<evidence type="ECO:0000313" key="23">
    <source>
        <dbReference type="Proteomes" id="UP000676996"/>
    </source>
</evidence>
<evidence type="ECO:0000256" key="17">
    <source>
        <dbReference type="HAMAP-Rule" id="MF_01965"/>
    </source>
</evidence>
<keyword evidence="7 17" id="KW-0067">ATP-binding</keyword>
<dbReference type="InterPro" id="IPR036652">
    <property type="entry name" value="YjeF_N_dom_sf"/>
</dbReference>
<keyword evidence="12 17" id="KW-0456">Lyase</keyword>
<dbReference type="GO" id="GO:0052855">
    <property type="term" value="F:ADP-dependent NAD(P)H-hydrate dehydratase activity"/>
    <property type="evidence" value="ECO:0007669"/>
    <property type="project" value="UniProtKB-UniRule"/>
</dbReference>
<dbReference type="HAMAP" id="MF_01966">
    <property type="entry name" value="NADHX_epimerase"/>
    <property type="match status" value="1"/>
</dbReference>
<protein>
    <recommendedName>
        <fullName evidence="19">Bifunctional NAD(P)H-hydrate repair enzyme</fullName>
    </recommendedName>
    <alternativeName>
        <fullName evidence="19">Nicotinamide nucleotide repair protein</fullName>
    </alternativeName>
    <domain>
        <recommendedName>
            <fullName evidence="19">ADP-dependent (S)-NAD(P)H-hydrate dehydratase</fullName>
            <ecNumber evidence="19">4.2.1.136</ecNumber>
        </recommendedName>
        <alternativeName>
            <fullName evidence="19">ADP-dependent NAD(P)HX dehydratase</fullName>
        </alternativeName>
    </domain>
    <domain>
        <recommendedName>
            <fullName evidence="19">NAD(P)H-hydrate epimerase</fullName>
            <ecNumber evidence="19">5.1.99.6</ecNumber>
        </recommendedName>
    </domain>
</protein>
<proteinExistence type="inferred from homology"/>
<comment type="similarity">
    <text evidence="3 19">In the N-terminal section; belongs to the NnrE/AIBP family.</text>
</comment>
<feature type="binding site" evidence="18">
    <location>
        <position position="152"/>
    </location>
    <ligand>
        <name>(6S)-NADPHX</name>
        <dbReference type="ChEBI" id="CHEBI:64076"/>
    </ligand>
</feature>
<dbReference type="RefSeq" id="WP_284052917.1">
    <property type="nucleotide sequence ID" value="NZ_JAGRQC010000001.1"/>
</dbReference>
<evidence type="ECO:0000256" key="8">
    <source>
        <dbReference type="ARBA" id="ARBA00022857"/>
    </source>
</evidence>
<evidence type="ECO:0000256" key="2">
    <source>
        <dbReference type="ARBA" id="ARBA00000909"/>
    </source>
</evidence>
<dbReference type="NCBIfam" id="TIGR00196">
    <property type="entry name" value="yjeF_cterm"/>
    <property type="match status" value="1"/>
</dbReference>
<evidence type="ECO:0000256" key="16">
    <source>
        <dbReference type="ARBA" id="ARBA00049209"/>
    </source>
</evidence>
<feature type="binding site" evidence="17">
    <location>
        <position position="300"/>
    </location>
    <ligand>
        <name>(6S)-NADPHX</name>
        <dbReference type="ChEBI" id="CHEBI:64076"/>
    </ligand>
</feature>
<evidence type="ECO:0000256" key="11">
    <source>
        <dbReference type="ARBA" id="ARBA00023235"/>
    </source>
</evidence>
<comment type="similarity">
    <text evidence="4 19">In the C-terminal section; belongs to the NnrD/CARKD family.</text>
</comment>
<gene>
    <name evidence="18" type="primary">nnrE</name>
    <name evidence="17" type="synonym">nnrD</name>
    <name evidence="22" type="ORF">J7S20_03910</name>
</gene>
<evidence type="ECO:0000256" key="13">
    <source>
        <dbReference type="ARBA" id="ARBA00023268"/>
    </source>
</evidence>
<keyword evidence="13" id="KW-0511">Multifunctional enzyme</keyword>
<feature type="domain" description="YjeF N-terminal" evidence="21">
    <location>
        <begin position="16"/>
        <end position="208"/>
    </location>
</feature>
<evidence type="ECO:0000256" key="1">
    <source>
        <dbReference type="ARBA" id="ARBA00000013"/>
    </source>
</evidence>
<comment type="function">
    <text evidence="14 19">Bifunctional enzyme that catalyzes the epimerization of the S- and R-forms of NAD(P)HX and the dehydration of the S-form of NAD(P)HX at the expense of ADP, which is converted to AMP. This allows the repair of both epimers of NAD(P)HX, a damaged form of NAD(P)H that is a result of enzymatic or heat-dependent hydration.</text>
</comment>
<keyword evidence="5 18" id="KW-0479">Metal-binding</keyword>
<evidence type="ECO:0000256" key="9">
    <source>
        <dbReference type="ARBA" id="ARBA00022958"/>
    </source>
</evidence>
<dbReference type="InterPro" id="IPR004443">
    <property type="entry name" value="YjeF_N_dom"/>
</dbReference>
<dbReference type="AlphaFoldDB" id="A0A8T4IH77"/>
<feature type="binding site" evidence="18">
    <location>
        <begin position="62"/>
        <end position="66"/>
    </location>
    <ligand>
        <name>(6S)-NADPHX</name>
        <dbReference type="ChEBI" id="CHEBI:64076"/>
    </ligand>
</feature>
<evidence type="ECO:0000256" key="4">
    <source>
        <dbReference type="ARBA" id="ARBA00009524"/>
    </source>
</evidence>
<evidence type="ECO:0000256" key="5">
    <source>
        <dbReference type="ARBA" id="ARBA00022723"/>
    </source>
</evidence>
<evidence type="ECO:0000256" key="3">
    <source>
        <dbReference type="ARBA" id="ARBA00006001"/>
    </source>
</evidence>
<feature type="binding site" evidence="18">
    <location>
        <begin position="123"/>
        <end position="129"/>
    </location>
    <ligand>
        <name>(6S)-NADPHX</name>
        <dbReference type="ChEBI" id="CHEBI:64076"/>
    </ligand>
</feature>
<dbReference type="GO" id="GO:0110051">
    <property type="term" value="P:metabolite repair"/>
    <property type="evidence" value="ECO:0007669"/>
    <property type="project" value="TreeGrafter"/>
</dbReference>
<dbReference type="HAMAP" id="MF_01965">
    <property type="entry name" value="NADHX_dehydratase"/>
    <property type="match status" value="1"/>
</dbReference>
<keyword evidence="6 17" id="KW-0547">Nucleotide-binding</keyword>
<comment type="catalytic activity">
    <reaction evidence="15 17 19">
        <text>(6S)-NADHX + ADP = AMP + phosphate + NADH + H(+)</text>
        <dbReference type="Rhea" id="RHEA:32223"/>
        <dbReference type="ChEBI" id="CHEBI:15378"/>
        <dbReference type="ChEBI" id="CHEBI:43474"/>
        <dbReference type="ChEBI" id="CHEBI:57945"/>
        <dbReference type="ChEBI" id="CHEBI:64074"/>
        <dbReference type="ChEBI" id="CHEBI:456215"/>
        <dbReference type="ChEBI" id="CHEBI:456216"/>
        <dbReference type="EC" id="4.2.1.136"/>
    </reaction>
</comment>
<dbReference type="PIRSF" id="PIRSF017184">
    <property type="entry name" value="Nnr"/>
    <property type="match status" value="1"/>
</dbReference>
<feature type="binding site" evidence="17">
    <location>
        <position position="351"/>
    </location>
    <ligand>
        <name>(6S)-NADPHX</name>
        <dbReference type="ChEBI" id="CHEBI:64076"/>
    </ligand>
</feature>
<dbReference type="InterPro" id="IPR000631">
    <property type="entry name" value="CARKD"/>
</dbReference>
<evidence type="ECO:0000256" key="6">
    <source>
        <dbReference type="ARBA" id="ARBA00022741"/>
    </source>
</evidence>
<evidence type="ECO:0000256" key="14">
    <source>
        <dbReference type="ARBA" id="ARBA00025153"/>
    </source>
</evidence>
<evidence type="ECO:0000313" key="22">
    <source>
        <dbReference type="EMBL" id="MBR0551649.1"/>
    </source>
</evidence>
<evidence type="ECO:0000259" key="20">
    <source>
        <dbReference type="PROSITE" id="PS51383"/>
    </source>
</evidence>
<comment type="catalytic activity">
    <reaction evidence="1 18 19">
        <text>(6R)-NADHX = (6S)-NADHX</text>
        <dbReference type="Rhea" id="RHEA:32215"/>
        <dbReference type="ChEBI" id="CHEBI:64074"/>
        <dbReference type="ChEBI" id="CHEBI:64075"/>
        <dbReference type="EC" id="5.1.99.6"/>
    </reaction>
</comment>
<dbReference type="CDD" id="cd01171">
    <property type="entry name" value="YXKO-related"/>
    <property type="match status" value="1"/>
</dbReference>
<dbReference type="PROSITE" id="PS51383">
    <property type="entry name" value="YJEF_C_3"/>
    <property type="match status" value="1"/>
</dbReference>
<keyword evidence="11 18" id="KW-0413">Isomerase</keyword>
<feature type="binding site" evidence="17">
    <location>
        <position position="414"/>
    </location>
    <ligand>
        <name>(6S)-NADPHX</name>
        <dbReference type="ChEBI" id="CHEBI:64076"/>
    </ligand>
</feature>
<comment type="caution">
    <text evidence="18">Lacks conserved residue(s) required for the propagation of feature annotation.</text>
</comment>
<evidence type="ECO:0000256" key="12">
    <source>
        <dbReference type="ARBA" id="ARBA00023239"/>
    </source>
</evidence>
<keyword evidence="9 18" id="KW-0630">Potassium</keyword>
<evidence type="ECO:0000256" key="7">
    <source>
        <dbReference type="ARBA" id="ARBA00022840"/>
    </source>
</evidence>
<feature type="binding site" evidence="18">
    <location>
        <position position="119"/>
    </location>
    <ligand>
        <name>K(+)</name>
        <dbReference type="ChEBI" id="CHEBI:29103"/>
    </ligand>
</feature>
<dbReference type="InterPro" id="IPR030677">
    <property type="entry name" value="Nnr"/>
</dbReference>
<evidence type="ECO:0000259" key="21">
    <source>
        <dbReference type="PROSITE" id="PS51385"/>
    </source>
</evidence>
<dbReference type="PROSITE" id="PS51385">
    <property type="entry name" value="YJEF_N"/>
    <property type="match status" value="1"/>
</dbReference>
<dbReference type="GO" id="GO:0052856">
    <property type="term" value="F:NAD(P)HX epimerase activity"/>
    <property type="evidence" value="ECO:0007669"/>
    <property type="project" value="UniProtKB-UniRule"/>
</dbReference>
<keyword evidence="10 17" id="KW-0520">NAD</keyword>
<comment type="function">
    <text evidence="17">Catalyzes the dehydration of the S-form of NAD(P)HX at the expense of ADP, which is converted to AMP. Together with NAD(P)HX epimerase, which catalyzes the epimerization of the S- and R-forms, the enzyme allows the repair of both epimers of NAD(P)HX, a damaged form of NAD(P)H that is a result of enzymatic or heat-dependent hydration.</text>
</comment>
<keyword evidence="23" id="KW-1185">Reference proteome</keyword>
<dbReference type="PANTHER" id="PTHR12592:SF0">
    <property type="entry name" value="ATP-DEPENDENT (S)-NAD(P)H-HYDRATE DEHYDRATASE"/>
    <property type="match status" value="1"/>
</dbReference>
<evidence type="ECO:0000256" key="15">
    <source>
        <dbReference type="ARBA" id="ARBA00048238"/>
    </source>
</evidence>
<feature type="binding site" evidence="18">
    <location>
        <position position="63"/>
    </location>
    <ligand>
        <name>K(+)</name>
        <dbReference type="ChEBI" id="CHEBI:29103"/>
    </ligand>
</feature>
<evidence type="ECO:0000256" key="10">
    <source>
        <dbReference type="ARBA" id="ARBA00023027"/>
    </source>
</evidence>
<dbReference type="NCBIfam" id="TIGR00197">
    <property type="entry name" value="yjeF_nterm"/>
    <property type="match status" value="1"/>
</dbReference>
<comment type="cofactor">
    <cofactor evidence="17">
        <name>Mg(2+)</name>
        <dbReference type="ChEBI" id="CHEBI:18420"/>
    </cofactor>
</comment>
<organism evidence="22 23">
    <name type="scientific">Stakelama marina</name>
    <dbReference type="NCBI Taxonomy" id="2826939"/>
    <lineage>
        <taxon>Bacteria</taxon>
        <taxon>Pseudomonadati</taxon>
        <taxon>Pseudomonadota</taxon>
        <taxon>Alphaproteobacteria</taxon>
        <taxon>Sphingomonadales</taxon>
        <taxon>Sphingomonadaceae</taxon>
        <taxon>Stakelama</taxon>
    </lineage>
</organism>
<dbReference type="EC" id="4.2.1.136" evidence="19"/>
<comment type="catalytic activity">
    <reaction evidence="16 17 19">
        <text>(6S)-NADPHX + ADP = AMP + phosphate + NADPH + H(+)</text>
        <dbReference type="Rhea" id="RHEA:32235"/>
        <dbReference type="ChEBI" id="CHEBI:15378"/>
        <dbReference type="ChEBI" id="CHEBI:43474"/>
        <dbReference type="ChEBI" id="CHEBI:57783"/>
        <dbReference type="ChEBI" id="CHEBI:64076"/>
        <dbReference type="ChEBI" id="CHEBI:456215"/>
        <dbReference type="ChEBI" id="CHEBI:456216"/>
        <dbReference type="EC" id="4.2.1.136"/>
    </reaction>
</comment>
<dbReference type="PANTHER" id="PTHR12592">
    <property type="entry name" value="ATP-DEPENDENT (S)-NAD(P)H-HYDRATE DEHYDRATASE FAMILY MEMBER"/>
    <property type="match status" value="1"/>
</dbReference>
<comment type="similarity">
    <text evidence="18">Belongs to the NnrE/AIBP family.</text>
</comment>
<dbReference type="Gene3D" id="3.40.1190.20">
    <property type="match status" value="1"/>
</dbReference>
<dbReference type="GO" id="GO:0046496">
    <property type="term" value="P:nicotinamide nucleotide metabolic process"/>
    <property type="evidence" value="ECO:0007669"/>
    <property type="project" value="UniProtKB-UniRule"/>
</dbReference>
<keyword evidence="8 17" id="KW-0521">NADP</keyword>
<comment type="caution">
    <text evidence="22">The sequence shown here is derived from an EMBL/GenBank/DDBJ whole genome shotgun (WGS) entry which is preliminary data.</text>
</comment>
<dbReference type="EMBL" id="JAGRQC010000001">
    <property type="protein sequence ID" value="MBR0551649.1"/>
    <property type="molecule type" value="Genomic_DNA"/>
</dbReference>
<comment type="subunit">
    <text evidence="17">Homotetramer.</text>
</comment>
<evidence type="ECO:0000256" key="18">
    <source>
        <dbReference type="HAMAP-Rule" id="MF_01966"/>
    </source>
</evidence>
<comment type="catalytic activity">
    <reaction evidence="2 18 19">
        <text>(6R)-NADPHX = (6S)-NADPHX</text>
        <dbReference type="Rhea" id="RHEA:32227"/>
        <dbReference type="ChEBI" id="CHEBI:64076"/>
        <dbReference type="ChEBI" id="CHEBI:64077"/>
        <dbReference type="EC" id="5.1.99.6"/>
    </reaction>
</comment>
<comment type="function">
    <text evidence="18">Catalyzes the epimerization of the S- and R-forms of NAD(P)HX, a damaged form of NAD(P)H that is a result of enzymatic or heat-dependent hydration. This is a prerequisite for the S-specific NAD(P)H-hydrate dehydratase to allow the repair of both epimers of NAD(P)HX.</text>
</comment>
<feature type="binding site" evidence="17">
    <location>
        <position position="241"/>
    </location>
    <ligand>
        <name>(6S)-NADPHX</name>
        <dbReference type="ChEBI" id="CHEBI:64076"/>
    </ligand>
</feature>
<dbReference type="SUPFAM" id="SSF64153">
    <property type="entry name" value="YjeF N-terminal domain-like"/>
    <property type="match status" value="1"/>
</dbReference>
<feature type="binding site" evidence="17">
    <location>
        <position position="413"/>
    </location>
    <ligand>
        <name>AMP</name>
        <dbReference type="ChEBI" id="CHEBI:456215"/>
    </ligand>
</feature>
<dbReference type="Gene3D" id="3.40.50.10260">
    <property type="entry name" value="YjeF N-terminal domain"/>
    <property type="match status" value="1"/>
</dbReference>
<reference evidence="22" key="1">
    <citation type="submission" date="2021-04" db="EMBL/GenBank/DDBJ databases">
        <title>Ouciella asimina sp. nov., isolated from the surface seawater in the hydrothermal field of Okinawa Trough.</title>
        <authorList>
            <person name="Shuang W."/>
        </authorList>
    </citation>
    <scope>NUCLEOTIDE SEQUENCE</scope>
    <source>
        <strain evidence="22">LXI357</strain>
    </source>
</reference>
<dbReference type="SUPFAM" id="SSF53613">
    <property type="entry name" value="Ribokinase-like"/>
    <property type="match status" value="1"/>
</dbReference>
<dbReference type="Proteomes" id="UP000676996">
    <property type="component" value="Unassembled WGS sequence"/>
</dbReference>
<feature type="binding site" evidence="18">
    <location>
        <position position="155"/>
    </location>
    <ligand>
        <name>K(+)</name>
        <dbReference type="ChEBI" id="CHEBI:29103"/>
    </ligand>
</feature>
<evidence type="ECO:0000256" key="19">
    <source>
        <dbReference type="PIRNR" id="PIRNR017184"/>
    </source>
</evidence>
<dbReference type="Pfam" id="PF03853">
    <property type="entry name" value="YjeF_N"/>
    <property type="match status" value="1"/>
</dbReference>
<comment type="similarity">
    <text evidence="17">Belongs to the NnrD/CARKD family.</text>
</comment>
<comment type="cofactor">
    <cofactor evidence="18 19">
        <name>K(+)</name>
        <dbReference type="ChEBI" id="CHEBI:29103"/>
    </cofactor>
    <text evidence="18 19">Binds 1 potassium ion per subunit.</text>
</comment>
<dbReference type="EC" id="5.1.99.6" evidence="19"/>
<feature type="domain" description="YjeF C-terminal" evidence="20">
    <location>
        <begin position="204"/>
        <end position="466"/>
    </location>
</feature>
<name>A0A8T4IH77_9SPHN</name>
<dbReference type="Pfam" id="PF01256">
    <property type="entry name" value="Carb_kinase"/>
    <property type="match status" value="1"/>
</dbReference>
<feature type="binding site" evidence="17">
    <location>
        <begin position="384"/>
        <end position="388"/>
    </location>
    <ligand>
        <name>AMP</name>
        <dbReference type="ChEBI" id="CHEBI:456215"/>
    </ligand>
</feature>
<dbReference type="InterPro" id="IPR029056">
    <property type="entry name" value="Ribokinase-like"/>
</dbReference>
<dbReference type="GO" id="GO:0046872">
    <property type="term" value="F:metal ion binding"/>
    <property type="evidence" value="ECO:0007669"/>
    <property type="project" value="UniProtKB-UniRule"/>
</dbReference>
<sequence length="467" mass="48111">MIRVPRGTPVLTAEQMRAAEQACFDAGVSQEELMERAGTAVAREAARFAFGRPVLVLAGPGNNGGDAYVVARLLRQWGHDVIVAALGGKEAGAAGMMRSRWDGETVTLDDAEPRPVLVDGLFGTGMSRALEGEARKALHRLSQAAAFVLAIDLPSGFATDSGEDLGGAPATATVALGALKPAHLLMPALERCGTVLHADIGIPGESDICSLSRPHLVAPARDSHKYSRGLVLVVEGEMPGAARLSARAALHGGAGYVMLAGQGGGGNGPDALVHRSVESADDLQHLLGDDRISAVVIGPGLGRGERSQALLGVAIACEHRLVIDGDALTLLGRDAERRISGRTAETVLTPHEGEFGRMFDDGDGGKLDRTVSAARRICATIVHKGPDTVIAHPDGRVVMSGDSSPWLSTAGTGDVLAGLCGARMAKGNAHAAAEAVWLHTRAAALAGPAFCADDLIGRIPDAIGECV</sequence>
<accession>A0A8T4IH77</accession>
<dbReference type="GO" id="GO:0005524">
    <property type="term" value="F:ATP binding"/>
    <property type="evidence" value="ECO:0007669"/>
    <property type="project" value="UniProtKB-UniRule"/>
</dbReference>